<dbReference type="GO" id="GO:0006302">
    <property type="term" value="P:double-strand break repair"/>
    <property type="evidence" value="ECO:0007669"/>
    <property type="project" value="InterPro"/>
</dbReference>
<dbReference type="InterPro" id="IPR040714">
    <property type="entry name" value="RAP80_UIM"/>
</dbReference>
<keyword evidence="4" id="KW-0677">Repeat</keyword>
<evidence type="ECO:0000256" key="3">
    <source>
        <dbReference type="ARBA" id="ARBA00021660"/>
    </source>
</evidence>
<comment type="subcellular location">
    <subcellularLocation>
        <location evidence="1">Nucleus</location>
    </subcellularLocation>
</comment>
<dbReference type="GO" id="GO:0042393">
    <property type="term" value="F:histone binding"/>
    <property type="evidence" value="ECO:0007669"/>
    <property type="project" value="TreeGrafter"/>
</dbReference>
<dbReference type="Ensembl" id="ENSCCRT00015083469.1">
    <property type="protein sequence ID" value="ENSCCRP00015080825.1"/>
    <property type="gene ID" value="ENSCCRG00015032687.1"/>
</dbReference>
<dbReference type="Pfam" id="PF18282">
    <property type="entry name" value="RAP80_UIM"/>
    <property type="match status" value="1"/>
</dbReference>
<feature type="domain" description="RAP80 N-terminal" evidence="11">
    <location>
        <begin position="67"/>
        <end position="107"/>
    </location>
</feature>
<evidence type="ECO:0000313" key="12">
    <source>
        <dbReference type="Ensembl" id="ENSCCRP00020047610.1"/>
    </source>
</evidence>
<dbReference type="GO" id="GO:0070531">
    <property type="term" value="C:BRCA1-A complex"/>
    <property type="evidence" value="ECO:0007669"/>
    <property type="project" value="InterPro"/>
</dbReference>
<evidence type="ECO:0000256" key="4">
    <source>
        <dbReference type="ARBA" id="ARBA00022737"/>
    </source>
</evidence>
<evidence type="ECO:0000313" key="13">
    <source>
        <dbReference type="Proteomes" id="UP000694701"/>
    </source>
</evidence>
<protein>
    <recommendedName>
        <fullName evidence="3">BRCA1-A complex subunit RAP80</fullName>
    </recommendedName>
    <alternativeName>
        <fullName evidence="10">Receptor-associated protein 80</fullName>
    </alternativeName>
    <alternativeName>
        <fullName evidence="9">Ubiquitin interaction motif-containing protein 1</fullName>
    </alternativeName>
</protein>
<name>A0A8C2EYJ2_CYPCA</name>
<dbReference type="InterPro" id="IPR038868">
    <property type="entry name" value="RAP80"/>
</dbReference>
<dbReference type="AlphaFoldDB" id="A0A8C2EYJ2"/>
<dbReference type="PROSITE" id="PS50330">
    <property type="entry name" value="UIM"/>
    <property type="match status" value="1"/>
</dbReference>
<dbReference type="Proteomes" id="UP000694700">
    <property type="component" value="Unplaced"/>
</dbReference>
<keyword evidence="5" id="KW-0227">DNA damage</keyword>
<sequence length="141" mass="16238">MPRRKRTADEAGRRVKVSRVEHNDEETLVISDSEHEEVLCMQYATTYYVWIRLKVSVWFKSCLNGIMTEEEMLDLAMKLSAQEANSAAQRQELEDNDIQKAIAESLNVGETFILKKAVINYMTFKIGTDFKTLGIVHFCNL</sequence>
<dbReference type="GO" id="GO:0006325">
    <property type="term" value="P:chromatin organization"/>
    <property type="evidence" value="ECO:0007669"/>
    <property type="project" value="UniProtKB-KW"/>
</dbReference>
<comment type="similarity">
    <text evidence="2">Belongs to the RAP80 family.</text>
</comment>
<dbReference type="GO" id="GO:0070530">
    <property type="term" value="F:K63-linked polyubiquitin modification-dependent protein binding"/>
    <property type="evidence" value="ECO:0007669"/>
    <property type="project" value="InterPro"/>
</dbReference>
<dbReference type="PANTHER" id="PTHR15932:SF2">
    <property type="entry name" value="BRCA1-A COMPLEX SUBUNIT RAP80"/>
    <property type="match status" value="1"/>
</dbReference>
<evidence type="ECO:0000256" key="6">
    <source>
        <dbReference type="ARBA" id="ARBA00022853"/>
    </source>
</evidence>
<keyword evidence="7" id="KW-0234">DNA repair</keyword>
<dbReference type="Gene3D" id="6.10.250.1800">
    <property type="match status" value="1"/>
</dbReference>
<accession>A0A8C2EYJ2</accession>
<evidence type="ECO:0000256" key="9">
    <source>
        <dbReference type="ARBA" id="ARBA00029973"/>
    </source>
</evidence>
<keyword evidence="6" id="KW-0156">Chromatin regulator</keyword>
<evidence type="ECO:0000256" key="10">
    <source>
        <dbReference type="ARBA" id="ARBA00031558"/>
    </source>
</evidence>
<evidence type="ECO:0000256" key="1">
    <source>
        <dbReference type="ARBA" id="ARBA00004123"/>
    </source>
</evidence>
<keyword evidence="8" id="KW-0539">Nucleus</keyword>
<evidence type="ECO:0000256" key="2">
    <source>
        <dbReference type="ARBA" id="ARBA00006465"/>
    </source>
</evidence>
<evidence type="ECO:0000259" key="11">
    <source>
        <dbReference type="Pfam" id="PF18282"/>
    </source>
</evidence>
<organism evidence="12 13">
    <name type="scientific">Cyprinus carpio</name>
    <name type="common">Common carp</name>
    <dbReference type="NCBI Taxonomy" id="7962"/>
    <lineage>
        <taxon>Eukaryota</taxon>
        <taxon>Metazoa</taxon>
        <taxon>Chordata</taxon>
        <taxon>Craniata</taxon>
        <taxon>Vertebrata</taxon>
        <taxon>Euteleostomi</taxon>
        <taxon>Actinopterygii</taxon>
        <taxon>Neopterygii</taxon>
        <taxon>Teleostei</taxon>
        <taxon>Ostariophysi</taxon>
        <taxon>Cypriniformes</taxon>
        <taxon>Cyprinidae</taxon>
        <taxon>Cyprininae</taxon>
        <taxon>Cyprinus</taxon>
    </lineage>
</organism>
<proteinExistence type="inferred from homology"/>
<dbReference type="Ensembl" id="ENSCCRT00020051886.1">
    <property type="protein sequence ID" value="ENSCCRP00020047610.1"/>
    <property type="gene ID" value="ENSCCRG00020021158.1"/>
</dbReference>
<evidence type="ECO:0000256" key="7">
    <source>
        <dbReference type="ARBA" id="ARBA00023204"/>
    </source>
</evidence>
<evidence type="ECO:0000256" key="5">
    <source>
        <dbReference type="ARBA" id="ARBA00022763"/>
    </source>
</evidence>
<evidence type="ECO:0000256" key="8">
    <source>
        <dbReference type="ARBA" id="ARBA00023242"/>
    </source>
</evidence>
<dbReference type="PANTHER" id="PTHR15932">
    <property type="entry name" value="UBIQUITIN INTERACTION MOTIF-CONTAINING PROTEIN 1"/>
    <property type="match status" value="1"/>
</dbReference>
<dbReference type="SMART" id="SM00726">
    <property type="entry name" value="UIM"/>
    <property type="match status" value="2"/>
</dbReference>
<dbReference type="Proteomes" id="UP000694701">
    <property type="component" value="Unplaced"/>
</dbReference>
<dbReference type="GO" id="GO:0045739">
    <property type="term" value="P:positive regulation of DNA repair"/>
    <property type="evidence" value="ECO:0007669"/>
    <property type="project" value="TreeGrafter"/>
</dbReference>
<dbReference type="InterPro" id="IPR003903">
    <property type="entry name" value="UIM_dom"/>
</dbReference>
<reference evidence="12" key="1">
    <citation type="submission" date="2025-05" db="UniProtKB">
        <authorList>
            <consortium name="Ensembl"/>
        </authorList>
    </citation>
    <scope>IDENTIFICATION</scope>
</reference>